<feature type="transmembrane region" description="Helical" evidence="8">
    <location>
        <begin position="130"/>
        <end position="146"/>
    </location>
</feature>
<proteinExistence type="predicted"/>
<accession>A0A0L6ZD36</accession>
<evidence type="ECO:0000256" key="4">
    <source>
        <dbReference type="ARBA" id="ARBA00022679"/>
    </source>
</evidence>
<dbReference type="STRING" id="36844.SAMN04488501_103171"/>
<comment type="caution">
    <text evidence="10">The sequence shown here is derived from an EMBL/GenBank/DDBJ whole genome shotgun (WGS) entry which is preliminary data.</text>
</comment>
<dbReference type="PATRIC" id="fig|1121318.3.peg.835"/>
<organism evidence="10 11">
    <name type="scientific">Clostridium homopropionicum DSM 5847</name>
    <dbReference type="NCBI Taxonomy" id="1121318"/>
    <lineage>
        <taxon>Bacteria</taxon>
        <taxon>Bacillati</taxon>
        <taxon>Bacillota</taxon>
        <taxon>Clostridia</taxon>
        <taxon>Eubacteriales</taxon>
        <taxon>Clostridiaceae</taxon>
        <taxon>Clostridium</taxon>
    </lineage>
</organism>
<feature type="transmembrane region" description="Helical" evidence="8">
    <location>
        <begin position="158"/>
        <end position="190"/>
    </location>
</feature>
<comment type="subcellular location">
    <subcellularLocation>
        <location evidence="1">Cell membrane</location>
        <topology evidence="1">Multi-pass membrane protein</topology>
    </subcellularLocation>
</comment>
<feature type="transmembrane region" description="Helical" evidence="8">
    <location>
        <begin position="196"/>
        <end position="216"/>
    </location>
</feature>
<feature type="transmembrane region" description="Helical" evidence="8">
    <location>
        <begin position="223"/>
        <end position="240"/>
    </location>
</feature>
<dbReference type="PANTHER" id="PTHR33908">
    <property type="entry name" value="MANNOSYLTRANSFERASE YKCB-RELATED"/>
    <property type="match status" value="1"/>
</dbReference>
<evidence type="ECO:0000256" key="5">
    <source>
        <dbReference type="ARBA" id="ARBA00022692"/>
    </source>
</evidence>
<keyword evidence="3 10" id="KW-0328">Glycosyltransferase</keyword>
<feature type="domain" description="Glycosyltransferase RgtA/B/C/D-like" evidence="9">
    <location>
        <begin position="81"/>
        <end position="237"/>
    </location>
</feature>
<dbReference type="GO" id="GO:0103015">
    <property type="term" value="F:4-amino-4-deoxy-L-arabinose transferase activity"/>
    <property type="evidence" value="ECO:0007669"/>
    <property type="project" value="UniProtKB-EC"/>
</dbReference>
<keyword evidence="2" id="KW-1003">Cell membrane</keyword>
<dbReference type="RefSeq" id="WP_242846732.1">
    <property type="nucleotide sequence ID" value="NZ_LHUR01000012.1"/>
</dbReference>
<feature type="transmembrane region" description="Helical" evidence="8">
    <location>
        <begin position="336"/>
        <end position="359"/>
    </location>
</feature>
<dbReference type="Proteomes" id="UP000037043">
    <property type="component" value="Unassembled WGS sequence"/>
</dbReference>
<dbReference type="GO" id="GO:0010041">
    <property type="term" value="P:response to iron(III) ion"/>
    <property type="evidence" value="ECO:0007669"/>
    <property type="project" value="TreeGrafter"/>
</dbReference>
<keyword evidence="4 10" id="KW-0808">Transferase</keyword>
<evidence type="ECO:0000256" key="3">
    <source>
        <dbReference type="ARBA" id="ARBA00022676"/>
    </source>
</evidence>
<feature type="transmembrane region" description="Helical" evidence="8">
    <location>
        <begin position="84"/>
        <end position="101"/>
    </location>
</feature>
<dbReference type="GO" id="GO:0009103">
    <property type="term" value="P:lipopolysaccharide biosynthetic process"/>
    <property type="evidence" value="ECO:0007669"/>
    <property type="project" value="UniProtKB-ARBA"/>
</dbReference>
<dbReference type="InterPro" id="IPR038731">
    <property type="entry name" value="RgtA/B/C-like"/>
</dbReference>
<dbReference type="GO" id="GO:0005886">
    <property type="term" value="C:plasma membrane"/>
    <property type="evidence" value="ECO:0007669"/>
    <property type="project" value="UniProtKB-SubCell"/>
</dbReference>
<protein>
    <submittedName>
        <fullName evidence="10">Undecaprenyl phosphate-alpha-4-amino-4-deoxy-L-arabinose arabinosyl transferase</fullName>
        <ecNumber evidence="10">2.4.2.43</ecNumber>
    </submittedName>
</protein>
<gene>
    <name evidence="10" type="primary">arnT</name>
    <name evidence="10" type="ORF">CLHOM_08300</name>
</gene>
<dbReference type="AlphaFoldDB" id="A0A0L6ZD36"/>
<evidence type="ECO:0000256" key="2">
    <source>
        <dbReference type="ARBA" id="ARBA00022475"/>
    </source>
</evidence>
<feature type="transmembrane region" description="Helical" evidence="8">
    <location>
        <begin position="284"/>
        <end position="302"/>
    </location>
</feature>
<evidence type="ECO:0000313" key="11">
    <source>
        <dbReference type="Proteomes" id="UP000037043"/>
    </source>
</evidence>
<feature type="transmembrane region" description="Helical" evidence="8">
    <location>
        <begin position="366"/>
        <end position="381"/>
    </location>
</feature>
<dbReference type="InterPro" id="IPR050297">
    <property type="entry name" value="LipidA_mod_glycosyltrf_83"/>
</dbReference>
<feature type="transmembrane region" description="Helical" evidence="8">
    <location>
        <begin position="20"/>
        <end position="38"/>
    </location>
</feature>
<feature type="transmembrane region" description="Helical" evidence="8">
    <location>
        <begin position="106"/>
        <end position="124"/>
    </location>
</feature>
<dbReference type="EMBL" id="LHUR01000012">
    <property type="protein sequence ID" value="KOA20688.1"/>
    <property type="molecule type" value="Genomic_DNA"/>
</dbReference>
<keyword evidence="6 8" id="KW-1133">Transmembrane helix</keyword>
<evidence type="ECO:0000259" key="9">
    <source>
        <dbReference type="Pfam" id="PF13231"/>
    </source>
</evidence>
<dbReference type="PANTHER" id="PTHR33908:SF3">
    <property type="entry name" value="UNDECAPRENYL PHOSPHATE-ALPHA-4-AMINO-4-DEOXY-L-ARABINOSE ARABINOSYL TRANSFERASE"/>
    <property type="match status" value="1"/>
</dbReference>
<dbReference type="Pfam" id="PF13231">
    <property type="entry name" value="PMT_2"/>
    <property type="match status" value="1"/>
</dbReference>
<keyword evidence="5 8" id="KW-0812">Transmembrane</keyword>
<feature type="transmembrane region" description="Helical" evidence="8">
    <location>
        <begin position="311"/>
        <end position="330"/>
    </location>
</feature>
<keyword evidence="11" id="KW-1185">Reference proteome</keyword>
<evidence type="ECO:0000256" key="1">
    <source>
        <dbReference type="ARBA" id="ARBA00004651"/>
    </source>
</evidence>
<reference evidence="11" key="1">
    <citation type="submission" date="2015-08" db="EMBL/GenBank/DDBJ databases">
        <title>Genome sequence of the strict anaerobe Clostridium homopropionicum LuHBu1 (DSM 5847T).</title>
        <authorList>
            <person name="Poehlein A."/>
            <person name="Beck M."/>
            <person name="Schiel-Bengelsdorf B."/>
            <person name="Bengelsdorf F.R."/>
            <person name="Daniel R."/>
            <person name="Duerre P."/>
        </authorList>
    </citation>
    <scope>NUCLEOTIDE SEQUENCE [LARGE SCALE GENOMIC DNA]</scope>
    <source>
        <strain evidence="11">DSM 5847</strain>
    </source>
</reference>
<keyword evidence="7 8" id="KW-0472">Membrane</keyword>
<dbReference type="EC" id="2.4.2.43" evidence="10"/>
<evidence type="ECO:0000256" key="7">
    <source>
        <dbReference type="ARBA" id="ARBA00023136"/>
    </source>
</evidence>
<name>A0A0L6ZD36_9CLOT</name>
<evidence type="ECO:0000313" key="10">
    <source>
        <dbReference type="EMBL" id="KOA20688.1"/>
    </source>
</evidence>
<evidence type="ECO:0000256" key="6">
    <source>
        <dbReference type="ARBA" id="ARBA00022989"/>
    </source>
</evidence>
<sequence length="497" mass="57012">MIRIFNTKPMDSILDFFERCYYIFLAIILMFAAFNLFYNLGNTPISSWDEARHGVSAFEMIKNNNYIVNTYAYSNDYWNLKPPLSYWAIIAGYKLFGYNALGLRFFSAVAALLTILVVAIFTLIKHGRLASIISTAVLTATMPYIIEHCARTGDADSIFILFFTLSIISMLMIEKSIGFLYCTGVFFAFAFLAKSWHTISIIAIVGSYLILSGILFKLKAREFILFLLSSILPIFIWGIFRFTQDGLIFFKTMIDFDLLKRTSTTLEGHIGSTSFYIERLQFGYFYWLLVLVSSVVSLTLLLEPDIVNKKLFNYILAIFLWIAVPFLLYTKAKTKISWYILPIYPALAMSLGGAVSGLLKSKKRNLVLQILLSLMLLFSFYKNEISIINMVSHNSVDNVQELIKELGSMLEYRGKNIYSLYKSESADNPDRWDQSYLLCSELYGDMVPKEGEIEDFLEDTTDKPLFLVPKNSKQTQKLDRYNLKVVLENKSAYIFSK</sequence>
<evidence type="ECO:0000256" key="8">
    <source>
        <dbReference type="SAM" id="Phobius"/>
    </source>
</evidence>